<gene>
    <name evidence="8" type="ORF">ACFSM0_16805</name>
</gene>
<dbReference type="SMART" id="SM00304">
    <property type="entry name" value="HAMP"/>
    <property type="match status" value="2"/>
</dbReference>
<keyword evidence="9" id="KW-1185">Reference proteome</keyword>
<evidence type="ECO:0000259" key="7">
    <source>
        <dbReference type="PROSITE" id="PS50885"/>
    </source>
</evidence>
<evidence type="ECO:0000256" key="3">
    <source>
        <dbReference type="PROSITE-ProRule" id="PRU00284"/>
    </source>
</evidence>
<dbReference type="Pfam" id="PF18947">
    <property type="entry name" value="HAMP_2"/>
    <property type="match status" value="1"/>
</dbReference>
<dbReference type="InterPro" id="IPR004089">
    <property type="entry name" value="MCPsignal_dom"/>
</dbReference>
<reference evidence="9" key="1">
    <citation type="journal article" date="2019" name="Int. J. Syst. Evol. Microbiol.">
        <title>The Global Catalogue of Microorganisms (GCM) 10K type strain sequencing project: providing services to taxonomists for standard genome sequencing and annotation.</title>
        <authorList>
            <consortium name="The Broad Institute Genomics Platform"/>
            <consortium name="The Broad Institute Genome Sequencing Center for Infectious Disease"/>
            <person name="Wu L."/>
            <person name="Ma J."/>
        </authorList>
    </citation>
    <scope>NUCLEOTIDE SEQUENCE [LARGE SCALE GENOMIC DNA]</scope>
    <source>
        <strain evidence="9">CCUG 55131</strain>
    </source>
</reference>
<protein>
    <submittedName>
        <fullName evidence="8">Methyl-accepting chemotaxis protein</fullName>
    </submittedName>
</protein>
<dbReference type="SUPFAM" id="SSF58104">
    <property type="entry name" value="Methyl-accepting chemotaxis protein (MCP) signaling domain"/>
    <property type="match status" value="1"/>
</dbReference>
<feature type="domain" description="HAMP" evidence="7">
    <location>
        <begin position="308"/>
        <end position="360"/>
    </location>
</feature>
<feature type="transmembrane region" description="Helical" evidence="5">
    <location>
        <begin position="282"/>
        <end position="307"/>
    </location>
</feature>
<sequence>MAKSVKTRTFFSHLISMGLIVVLSTFAVGVALGFAVYTDGQSHKESAAMATLKEDLGAVERGFAAARDIETQFRDQHDESLITRHEAQIAATEEELELMIDAAQKLGFADLAAQSEALSEPLLDYGASFLELSDNLRVVGLDHESGLQGELRNAVHEAEKIIESLGMPEVRAALLMLRRHEKDFILRIDPKYIDKVDEEVAKLISYPEEKYPSAQHRNRVVKKIEAYQEAFHLFADLSMQLHDLTVSSDEQYHTMLPQLDQLRAHIAENSAAQEVLANEHKMMAGAVIAATGLIGFLALAFGAFRLFRATVVPLKKVSEAVETLAGGSTEISVPQSRLREVQAIGAALTTFRESIIERRRLEEERAAEAERAAAARAEQADRDAAEARAKAEAAETERRAAAERAAREHAAAQEIALVVAACAEGDFSQRLRTDDKDGIFAELCAGVNRIGEAAMDGLSAVQDALDQIAQGDLTHRMPERFHGIFADIATAMNRSTESLNGTLTTITVSAASVDTAASEISGATDDLARRSERNAATLEQTASALEQMSATVKSAANSAEVARAAVDDISDKAGAGSKVVESAVAAMDEIKSSSDAIAKILKVIDDIAFQTNLLALNAGVEAARAGEAGRGFAVVASEVRALAQRSSEAARDIASLIESSSTSVGRGVDLVRDSGRALRDIVAGVEDAATKIAEIVTASRETAAGIGEISNATTELDRTTQHNAAVFEQTNAAVRSLQGEATALAAAVSAFRLEAQAAQPAPAGWASRSAAVAQPAARANEEARFISRRRA</sequence>
<dbReference type="Proteomes" id="UP001597413">
    <property type="component" value="Unassembled WGS sequence"/>
</dbReference>
<keyword evidence="5" id="KW-0812">Transmembrane</keyword>
<feature type="region of interest" description="Disordered" evidence="4">
    <location>
        <begin position="370"/>
        <end position="406"/>
    </location>
</feature>
<dbReference type="PROSITE" id="PS50885">
    <property type="entry name" value="HAMP"/>
    <property type="match status" value="2"/>
</dbReference>
<evidence type="ECO:0000256" key="5">
    <source>
        <dbReference type="SAM" id="Phobius"/>
    </source>
</evidence>
<feature type="domain" description="HAMP" evidence="7">
    <location>
        <begin position="458"/>
        <end position="504"/>
    </location>
</feature>
<dbReference type="PANTHER" id="PTHR43531:SF11">
    <property type="entry name" value="METHYL-ACCEPTING CHEMOTAXIS PROTEIN 3"/>
    <property type="match status" value="1"/>
</dbReference>
<keyword evidence="3" id="KW-0807">Transducer</keyword>
<name>A0ABW5ADT6_9RHOB</name>
<comment type="caution">
    <text evidence="8">The sequence shown here is derived from an EMBL/GenBank/DDBJ whole genome shotgun (WGS) entry which is preliminary data.</text>
</comment>
<dbReference type="InterPro" id="IPR032255">
    <property type="entry name" value="HBM"/>
</dbReference>
<dbReference type="Pfam" id="PF00672">
    <property type="entry name" value="HAMP"/>
    <property type="match status" value="1"/>
</dbReference>
<dbReference type="SMART" id="SM01358">
    <property type="entry name" value="HBM"/>
    <property type="match status" value="1"/>
</dbReference>
<evidence type="ECO:0000313" key="8">
    <source>
        <dbReference type="EMBL" id="MFD2175755.1"/>
    </source>
</evidence>
<dbReference type="PANTHER" id="PTHR43531">
    <property type="entry name" value="PROTEIN ICFG"/>
    <property type="match status" value="1"/>
</dbReference>
<evidence type="ECO:0000313" key="9">
    <source>
        <dbReference type="Proteomes" id="UP001597413"/>
    </source>
</evidence>
<dbReference type="SMART" id="SM00283">
    <property type="entry name" value="MA"/>
    <property type="match status" value="1"/>
</dbReference>
<comment type="similarity">
    <text evidence="2">Belongs to the methyl-accepting chemotaxis (MCP) protein family.</text>
</comment>
<evidence type="ECO:0000259" key="6">
    <source>
        <dbReference type="PROSITE" id="PS50111"/>
    </source>
</evidence>
<dbReference type="Pfam" id="PF00015">
    <property type="entry name" value="MCPsignal"/>
    <property type="match status" value="1"/>
</dbReference>
<evidence type="ECO:0000256" key="1">
    <source>
        <dbReference type="ARBA" id="ARBA00022500"/>
    </source>
</evidence>
<keyword evidence="5" id="KW-0472">Membrane</keyword>
<dbReference type="Gene3D" id="1.10.287.950">
    <property type="entry name" value="Methyl-accepting chemotaxis protein"/>
    <property type="match status" value="1"/>
</dbReference>
<organism evidence="8 9">
    <name type="scientific">Rhodobacter lacus</name>
    <dbReference type="NCBI Taxonomy" id="1641972"/>
    <lineage>
        <taxon>Bacteria</taxon>
        <taxon>Pseudomonadati</taxon>
        <taxon>Pseudomonadota</taxon>
        <taxon>Alphaproteobacteria</taxon>
        <taxon>Rhodobacterales</taxon>
        <taxon>Rhodobacter group</taxon>
        <taxon>Rhodobacter</taxon>
    </lineage>
</organism>
<dbReference type="InterPro" id="IPR003660">
    <property type="entry name" value="HAMP_dom"/>
</dbReference>
<keyword evidence="5" id="KW-1133">Transmembrane helix</keyword>
<accession>A0ABW5ADT6</accession>
<keyword evidence="1" id="KW-0145">Chemotaxis</keyword>
<evidence type="ECO:0000256" key="2">
    <source>
        <dbReference type="ARBA" id="ARBA00029447"/>
    </source>
</evidence>
<dbReference type="InterPro" id="IPR051310">
    <property type="entry name" value="MCP_chemotaxis"/>
</dbReference>
<feature type="transmembrane region" description="Helical" evidence="5">
    <location>
        <begin position="12"/>
        <end position="37"/>
    </location>
</feature>
<evidence type="ECO:0000256" key="4">
    <source>
        <dbReference type="SAM" id="MobiDB-lite"/>
    </source>
</evidence>
<proteinExistence type="inferred from homology"/>
<feature type="domain" description="Methyl-accepting transducer" evidence="6">
    <location>
        <begin position="509"/>
        <end position="738"/>
    </location>
</feature>
<dbReference type="CDD" id="cd06225">
    <property type="entry name" value="HAMP"/>
    <property type="match status" value="1"/>
</dbReference>
<dbReference type="PRINTS" id="PR00260">
    <property type="entry name" value="CHEMTRNSDUCR"/>
</dbReference>
<dbReference type="Gene3D" id="6.10.340.10">
    <property type="match status" value="1"/>
</dbReference>
<dbReference type="EMBL" id="JBHUIX010000019">
    <property type="protein sequence ID" value="MFD2175755.1"/>
    <property type="molecule type" value="Genomic_DNA"/>
</dbReference>
<dbReference type="InterPro" id="IPR004090">
    <property type="entry name" value="Chemotax_Me-accpt_rcpt"/>
</dbReference>
<dbReference type="PROSITE" id="PS50111">
    <property type="entry name" value="CHEMOTAXIS_TRANSDUC_2"/>
    <property type="match status" value="1"/>
</dbReference>
<dbReference type="RefSeq" id="WP_377393175.1">
    <property type="nucleotide sequence ID" value="NZ_JBHUIX010000019.1"/>
</dbReference>
<dbReference type="CDD" id="cd11386">
    <property type="entry name" value="MCP_signal"/>
    <property type="match status" value="1"/>
</dbReference>